<dbReference type="EMBL" id="MU394379">
    <property type="protein sequence ID" value="KAI6082063.1"/>
    <property type="molecule type" value="Genomic_DNA"/>
</dbReference>
<proteinExistence type="predicted"/>
<comment type="caution">
    <text evidence="1">The sequence shown here is derived from an EMBL/GenBank/DDBJ whole genome shotgun (WGS) entry which is preliminary data.</text>
</comment>
<protein>
    <submittedName>
        <fullName evidence="1">Heme-dependent catalase</fullName>
    </submittedName>
</protein>
<accession>A0ACC0CNN3</accession>
<evidence type="ECO:0000313" key="1">
    <source>
        <dbReference type="EMBL" id="KAI6082063.1"/>
    </source>
</evidence>
<sequence length="542" mass="60475">MASKMMNGTINGSTDEAPPFTTMNGAPVRQPVADQRIGIQLAGTLLLQDINLLELIQHVTHERIPERLVHARGFNASGYFEVTGDITKYTSAAFLSEVGKKTPLSARFSTVAGERGSAETVRDTRGFAFKLRTEEGILDWLFLSTPVFAIRDGAKFPSFTHATKRNPQSGLPDHTMFWDYFNSNQEAIHFLMFLFSDRATPKGFQNAECFSIHTYRFTKPDGTYTYVKIHVKPSLGVENFNAEEAQAIAGQDPDYLTRSVFEDLNKGVALSWKVYAQIIDPEKARNSSINIFDPTKTFPQGEFPLTEFGKIVLDKNVDNFFAESEQSAFSPTNLVPGWALTPDPILQTRCLAYADAQRHRLGTNFIQLPVNKPDKSLNPMVRDGAANFDNLGSTPNYYPSTVIAPGPAPQYAQPDTEIWNGSVGAWQSMVMDADYAQATIFWQQTLTPDEQTNFVSNVAGHLSVAEETVRRVTYDMFRKVDEDLANKIEKATEDEVKQAEMFKLAKKVQGIKIADSKAKKQSVHSDSPNFNLIADKKVNLKH</sequence>
<reference evidence="1 2" key="1">
    <citation type="journal article" date="2022" name="New Phytol.">
        <title>Ecological generalism drives hyperdiversity of secondary metabolite gene clusters in xylarialean endophytes.</title>
        <authorList>
            <person name="Franco M.E.E."/>
            <person name="Wisecaver J.H."/>
            <person name="Arnold A.E."/>
            <person name="Ju Y.M."/>
            <person name="Slot J.C."/>
            <person name="Ahrendt S."/>
            <person name="Moore L.P."/>
            <person name="Eastman K.E."/>
            <person name="Scott K."/>
            <person name="Konkel Z."/>
            <person name="Mondo S.J."/>
            <person name="Kuo A."/>
            <person name="Hayes R.D."/>
            <person name="Haridas S."/>
            <person name="Andreopoulos B."/>
            <person name="Riley R."/>
            <person name="LaButti K."/>
            <person name="Pangilinan J."/>
            <person name="Lipzen A."/>
            <person name="Amirebrahimi M."/>
            <person name="Yan J."/>
            <person name="Adam C."/>
            <person name="Keymanesh K."/>
            <person name="Ng V."/>
            <person name="Louie K."/>
            <person name="Northen T."/>
            <person name="Drula E."/>
            <person name="Henrissat B."/>
            <person name="Hsieh H.M."/>
            <person name="Youens-Clark K."/>
            <person name="Lutzoni F."/>
            <person name="Miadlikowska J."/>
            <person name="Eastwood D.C."/>
            <person name="Hamelin R.C."/>
            <person name="Grigoriev I.V."/>
            <person name="U'Ren J.M."/>
        </authorList>
    </citation>
    <scope>NUCLEOTIDE SEQUENCE [LARGE SCALE GENOMIC DNA]</scope>
    <source>
        <strain evidence="1 2">ER1909</strain>
    </source>
</reference>
<evidence type="ECO:0000313" key="2">
    <source>
        <dbReference type="Proteomes" id="UP001497680"/>
    </source>
</evidence>
<keyword evidence="2" id="KW-1185">Reference proteome</keyword>
<name>A0ACC0CNN3_9PEZI</name>
<gene>
    <name evidence="1" type="ORF">F4821DRAFT_274431</name>
</gene>
<dbReference type="Proteomes" id="UP001497680">
    <property type="component" value="Unassembled WGS sequence"/>
</dbReference>
<organism evidence="1 2">
    <name type="scientific">Hypoxylon rubiginosum</name>
    <dbReference type="NCBI Taxonomy" id="110542"/>
    <lineage>
        <taxon>Eukaryota</taxon>
        <taxon>Fungi</taxon>
        <taxon>Dikarya</taxon>
        <taxon>Ascomycota</taxon>
        <taxon>Pezizomycotina</taxon>
        <taxon>Sordariomycetes</taxon>
        <taxon>Xylariomycetidae</taxon>
        <taxon>Xylariales</taxon>
        <taxon>Hypoxylaceae</taxon>
        <taxon>Hypoxylon</taxon>
    </lineage>
</organism>